<dbReference type="InterPro" id="IPR012340">
    <property type="entry name" value="NA-bd_OB-fold"/>
</dbReference>
<dbReference type="SUPFAM" id="SSF50249">
    <property type="entry name" value="Nucleic acid-binding proteins"/>
    <property type="match status" value="1"/>
</dbReference>
<name>A0A087HC62_ARAAL</name>
<dbReference type="CDD" id="cd04480">
    <property type="entry name" value="RPA1_DBD_A_like"/>
    <property type="match status" value="1"/>
</dbReference>
<keyword evidence="3" id="KW-1185">Reference proteome</keyword>
<feature type="domain" description="Replication protein A 70 kDa DNA-binding subunit B/D first OB fold" evidence="1">
    <location>
        <begin position="25"/>
        <end position="119"/>
    </location>
</feature>
<dbReference type="OMA" id="YMALAFH"/>
<evidence type="ECO:0000259" key="1">
    <source>
        <dbReference type="Pfam" id="PF02721"/>
    </source>
</evidence>
<accession>A0A087HC62</accession>
<dbReference type="InterPro" id="IPR003871">
    <property type="entry name" value="RFA1B/D_OB_1st"/>
</dbReference>
<dbReference type="PANTHER" id="PTHR47165:SF4">
    <property type="entry name" value="OS03G0429900 PROTEIN"/>
    <property type="match status" value="1"/>
</dbReference>
<proteinExistence type="predicted"/>
<sequence>MSATKLSSTIHIPQHVGIEKLLLGLTMRHITVCFLRTWEVRNFEREGELVSLDALLINAKDSLIHASIHHQRIPHFQKLVQVGKVYTISNFEVVPAYERYKVTNNVSSIRFTDTTEVVEDVSNEIPIKVESFRLSTYPEYLALSNTNIQLLGQILSVQGFNLHDPTSTQKIVMLLLLEEGTTVRVTGGIGFSTDYHTRPISDST</sequence>
<dbReference type="eggNOG" id="KOG0987">
    <property type="taxonomic scope" value="Eukaryota"/>
</dbReference>
<evidence type="ECO:0000313" key="3">
    <source>
        <dbReference type="Proteomes" id="UP000029120"/>
    </source>
</evidence>
<dbReference type="PANTHER" id="PTHR47165">
    <property type="entry name" value="OS03G0429900 PROTEIN"/>
    <property type="match status" value="1"/>
</dbReference>
<dbReference type="Gene3D" id="2.40.50.140">
    <property type="entry name" value="Nucleic acid-binding proteins"/>
    <property type="match status" value="1"/>
</dbReference>
<reference evidence="3" key="1">
    <citation type="journal article" date="2015" name="Nat. Plants">
        <title>Genome expansion of Arabis alpina linked with retrotransposition and reduced symmetric DNA methylation.</title>
        <authorList>
            <person name="Willing E.M."/>
            <person name="Rawat V."/>
            <person name="Mandakova T."/>
            <person name="Maumus F."/>
            <person name="James G.V."/>
            <person name="Nordstroem K.J."/>
            <person name="Becker C."/>
            <person name="Warthmann N."/>
            <person name="Chica C."/>
            <person name="Szarzynska B."/>
            <person name="Zytnicki M."/>
            <person name="Albani M.C."/>
            <person name="Kiefer C."/>
            <person name="Bergonzi S."/>
            <person name="Castaings L."/>
            <person name="Mateos J.L."/>
            <person name="Berns M.C."/>
            <person name="Bujdoso N."/>
            <person name="Piofczyk T."/>
            <person name="de Lorenzo L."/>
            <person name="Barrero-Sicilia C."/>
            <person name="Mateos I."/>
            <person name="Piednoel M."/>
            <person name="Hagmann J."/>
            <person name="Chen-Min-Tao R."/>
            <person name="Iglesias-Fernandez R."/>
            <person name="Schuster S.C."/>
            <person name="Alonso-Blanco C."/>
            <person name="Roudier F."/>
            <person name="Carbonero P."/>
            <person name="Paz-Ares J."/>
            <person name="Davis S.J."/>
            <person name="Pecinka A."/>
            <person name="Quesneville H."/>
            <person name="Colot V."/>
            <person name="Lysak M.A."/>
            <person name="Weigel D."/>
            <person name="Coupland G."/>
            <person name="Schneeberger K."/>
        </authorList>
    </citation>
    <scope>NUCLEOTIDE SEQUENCE [LARGE SCALE GENOMIC DNA]</scope>
    <source>
        <strain evidence="3">cv. Pajares</strain>
    </source>
</reference>
<dbReference type="Proteomes" id="UP000029120">
    <property type="component" value="Chromosome 3"/>
</dbReference>
<protein>
    <recommendedName>
        <fullName evidence="1">Replication protein A 70 kDa DNA-binding subunit B/D first OB fold domain-containing protein</fullName>
    </recommendedName>
</protein>
<gene>
    <name evidence="2" type="ordered locus">AALP_Aa3g278700</name>
</gene>
<evidence type="ECO:0000313" key="2">
    <source>
        <dbReference type="EMBL" id="KFK39714.1"/>
    </source>
</evidence>
<organism evidence="2 3">
    <name type="scientific">Arabis alpina</name>
    <name type="common">Alpine rock-cress</name>
    <dbReference type="NCBI Taxonomy" id="50452"/>
    <lineage>
        <taxon>Eukaryota</taxon>
        <taxon>Viridiplantae</taxon>
        <taxon>Streptophyta</taxon>
        <taxon>Embryophyta</taxon>
        <taxon>Tracheophyta</taxon>
        <taxon>Spermatophyta</taxon>
        <taxon>Magnoliopsida</taxon>
        <taxon>eudicotyledons</taxon>
        <taxon>Gunneridae</taxon>
        <taxon>Pentapetalae</taxon>
        <taxon>rosids</taxon>
        <taxon>malvids</taxon>
        <taxon>Brassicales</taxon>
        <taxon>Brassicaceae</taxon>
        <taxon>Arabideae</taxon>
        <taxon>Arabis</taxon>
    </lineage>
</organism>
<dbReference type="EMBL" id="CM002871">
    <property type="protein sequence ID" value="KFK39714.1"/>
    <property type="molecule type" value="Genomic_DNA"/>
</dbReference>
<dbReference type="Gramene" id="KFK39714">
    <property type="protein sequence ID" value="KFK39714"/>
    <property type="gene ID" value="AALP_AA3G278700"/>
</dbReference>
<dbReference type="OrthoDB" id="1113752at2759"/>
<dbReference type="AlphaFoldDB" id="A0A087HC62"/>
<dbReference type="Pfam" id="PF02721">
    <property type="entry name" value="DUF223"/>
    <property type="match status" value="1"/>
</dbReference>